<dbReference type="SUPFAM" id="SSF53927">
    <property type="entry name" value="Cytidine deaminase-like"/>
    <property type="match status" value="1"/>
</dbReference>
<keyword evidence="4 8" id="KW-0479">Metal-binding</keyword>
<evidence type="ECO:0000259" key="9">
    <source>
        <dbReference type="PROSITE" id="PS51747"/>
    </source>
</evidence>
<dbReference type="EC" id="3.5.4.33" evidence="8"/>
<dbReference type="GO" id="GO:0002100">
    <property type="term" value="P:tRNA wobble adenosine to inosine editing"/>
    <property type="evidence" value="ECO:0007669"/>
    <property type="project" value="UniProtKB-UniRule"/>
</dbReference>
<evidence type="ECO:0000256" key="5">
    <source>
        <dbReference type="ARBA" id="ARBA00022801"/>
    </source>
</evidence>
<dbReference type="InterPro" id="IPR028883">
    <property type="entry name" value="tRNA_aden_deaminase"/>
</dbReference>
<dbReference type="PROSITE" id="PS00903">
    <property type="entry name" value="CYT_DCMP_DEAMINASES_1"/>
    <property type="match status" value="1"/>
</dbReference>
<reference evidence="10 11" key="1">
    <citation type="submission" date="2016-10" db="EMBL/GenBank/DDBJ databases">
        <authorList>
            <person name="de Groot N.N."/>
        </authorList>
    </citation>
    <scope>NUCLEOTIDE SEQUENCE [LARGE SCALE GENOMIC DNA]</scope>
    <source>
        <strain evidence="10 11">DSM 17813</strain>
    </source>
</reference>
<dbReference type="InterPro" id="IPR016192">
    <property type="entry name" value="APOBEC/CMP_deaminase_Zn-bd"/>
</dbReference>
<evidence type="ECO:0000256" key="2">
    <source>
        <dbReference type="ARBA" id="ARBA00011738"/>
    </source>
</evidence>
<dbReference type="EMBL" id="FNGU01000002">
    <property type="protein sequence ID" value="SDL69193.1"/>
    <property type="molecule type" value="Genomic_DNA"/>
</dbReference>
<evidence type="ECO:0000256" key="8">
    <source>
        <dbReference type="HAMAP-Rule" id="MF_00972"/>
    </source>
</evidence>
<comment type="similarity">
    <text evidence="1">Belongs to the cytidine and deoxycytidylate deaminase family. ADAT2 subfamily.</text>
</comment>
<gene>
    <name evidence="8" type="primary">tadA</name>
    <name evidence="10" type="ORF">SAMN05660860_01025</name>
</gene>
<dbReference type="GO" id="GO:0052717">
    <property type="term" value="F:tRNA-specific adenosine-34 deaminase activity"/>
    <property type="evidence" value="ECO:0007669"/>
    <property type="project" value="UniProtKB-UniRule"/>
</dbReference>
<feature type="active site" description="Proton donor" evidence="8">
    <location>
        <position position="67"/>
    </location>
</feature>
<dbReference type="NCBIfam" id="NF008113">
    <property type="entry name" value="PRK10860.1"/>
    <property type="match status" value="1"/>
</dbReference>
<keyword evidence="5 8" id="KW-0378">Hydrolase</keyword>
<evidence type="ECO:0000256" key="6">
    <source>
        <dbReference type="ARBA" id="ARBA00022833"/>
    </source>
</evidence>
<feature type="binding site" evidence="8">
    <location>
        <position position="65"/>
    </location>
    <ligand>
        <name>Zn(2+)</name>
        <dbReference type="ChEBI" id="CHEBI:29105"/>
        <note>catalytic</note>
    </ligand>
</feature>
<name>A0A1G9M4X4_9BACT</name>
<dbReference type="Pfam" id="PF00383">
    <property type="entry name" value="dCMP_cyt_deam_1"/>
    <property type="match status" value="1"/>
</dbReference>
<dbReference type="STRING" id="392333.SAMN05660860_01025"/>
<sequence length="171" mass="18998">MAKPLMTIDPAQQSQDLMFMELALGEARRAEALGEVPIGALVVESGRIVGRGCNYRETSNDPTTHAEMLAIREAAAALNSWRLLDTTLYVTLEPCVMCMGAIILARIPRLVFACRDPRAGAVGSIYDFSQDPRFNHRVAVTEGVLQQECSALLSGFFRRLREDKRRKRAET</sequence>
<dbReference type="HAMAP" id="MF_00972">
    <property type="entry name" value="tRNA_aden_deaminase"/>
    <property type="match status" value="1"/>
</dbReference>
<dbReference type="FunFam" id="3.40.140.10:FF:000005">
    <property type="entry name" value="tRNA-specific adenosine deaminase"/>
    <property type="match status" value="1"/>
</dbReference>
<feature type="domain" description="CMP/dCMP-type deaminase" evidence="9">
    <location>
        <begin position="14"/>
        <end position="141"/>
    </location>
</feature>
<feature type="binding site" evidence="8">
    <location>
        <position position="98"/>
    </location>
    <ligand>
        <name>Zn(2+)</name>
        <dbReference type="ChEBI" id="CHEBI:29105"/>
        <note>catalytic</note>
    </ligand>
</feature>
<comment type="function">
    <text evidence="8">Catalyzes the deamination of adenosine to inosine at the wobble position 34 of tRNA(Arg2).</text>
</comment>
<dbReference type="PANTHER" id="PTHR11079">
    <property type="entry name" value="CYTOSINE DEAMINASE FAMILY MEMBER"/>
    <property type="match status" value="1"/>
</dbReference>
<protein>
    <recommendedName>
        <fullName evidence="8">tRNA-specific adenosine deaminase</fullName>
        <ecNumber evidence="8">3.5.4.33</ecNumber>
    </recommendedName>
</protein>
<dbReference type="PROSITE" id="PS51747">
    <property type="entry name" value="CYT_DCMP_DEAMINASES_2"/>
    <property type="match status" value="1"/>
</dbReference>
<dbReference type="CDD" id="cd01285">
    <property type="entry name" value="nucleoside_deaminase"/>
    <property type="match status" value="1"/>
</dbReference>
<dbReference type="AlphaFoldDB" id="A0A1G9M4X4"/>
<comment type="subunit">
    <text evidence="2 8">Homodimer.</text>
</comment>
<dbReference type="Proteomes" id="UP000182146">
    <property type="component" value="Unassembled WGS sequence"/>
</dbReference>
<evidence type="ECO:0000256" key="4">
    <source>
        <dbReference type="ARBA" id="ARBA00022723"/>
    </source>
</evidence>
<dbReference type="InterPro" id="IPR002125">
    <property type="entry name" value="CMP_dCMP_dom"/>
</dbReference>
<proteinExistence type="inferred from homology"/>
<keyword evidence="3 8" id="KW-0819">tRNA processing</keyword>
<evidence type="ECO:0000256" key="7">
    <source>
        <dbReference type="ARBA" id="ARBA00048045"/>
    </source>
</evidence>
<evidence type="ECO:0000256" key="3">
    <source>
        <dbReference type="ARBA" id="ARBA00022694"/>
    </source>
</evidence>
<evidence type="ECO:0000313" key="10">
    <source>
        <dbReference type="EMBL" id="SDL69193.1"/>
    </source>
</evidence>
<dbReference type="InterPro" id="IPR016193">
    <property type="entry name" value="Cytidine_deaminase-like"/>
</dbReference>
<evidence type="ECO:0000256" key="1">
    <source>
        <dbReference type="ARBA" id="ARBA00010669"/>
    </source>
</evidence>
<dbReference type="Gene3D" id="3.40.140.10">
    <property type="entry name" value="Cytidine Deaminase, domain 2"/>
    <property type="match status" value="1"/>
</dbReference>
<accession>A0A1G9M4X4</accession>
<evidence type="ECO:0000313" key="11">
    <source>
        <dbReference type="Proteomes" id="UP000182146"/>
    </source>
</evidence>
<organism evidence="10 11">
    <name type="scientific">Geoalkalibacter ferrihydriticus</name>
    <dbReference type="NCBI Taxonomy" id="392333"/>
    <lineage>
        <taxon>Bacteria</taxon>
        <taxon>Pseudomonadati</taxon>
        <taxon>Thermodesulfobacteriota</taxon>
        <taxon>Desulfuromonadia</taxon>
        <taxon>Desulfuromonadales</taxon>
        <taxon>Geoalkalibacteraceae</taxon>
        <taxon>Geoalkalibacter</taxon>
    </lineage>
</organism>
<keyword evidence="6 8" id="KW-0862">Zinc</keyword>
<feature type="binding site" evidence="8">
    <location>
        <position position="95"/>
    </location>
    <ligand>
        <name>Zn(2+)</name>
        <dbReference type="ChEBI" id="CHEBI:29105"/>
        <note>catalytic</note>
    </ligand>
</feature>
<dbReference type="PANTHER" id="PTHR11079:SF202">
    <property type="entry name" value="TRNA-SPECIFIC ADENOSINE DEAMINASE"/>
    <property type="match status" value="1"/>
</dbReference>
<dbReference type="GO" id="GO:0008270">
    <property type="term" value="F:zinc ion binding"/>
    <property type="evidence" value="ECO:0007669"/>
    <property type="project" value="UniProtKB-UniRule"/>
</dbReference>
<comment type="catalytic activity">
    <reaction evidence="7 8">
        <text>adenosine(34) in tRNA + H2O + H(+) = inosine(34) in tRNA + NH4(+)</text>
        <dbReference type="Rhea" id="RHEA:43168"/>
        <dbReference type="Rhea" id="RHEA-COMP:10373"/>
        <dbReference type="Rhea" id="RHEA-COMP:10374"/>
        <dbReference type="ChEBI" id="CHEBI:15377"/>
        <dbReference type="ChEBI" id="CHEBI:15378"/>
        <dbReference type="ChEBI" id="CHEBI:28938"/>
        <dbReference type="ChEBI" id="CHEBI:74411"/>
        <dbReference type="ChEBI" id="CHEBI:82852"/>
        <dbReference type="EC" id="3.5.4.33"/>
    </reaction>
</comment>
<comment type="cofactor">
    <cofactor evidence="8">
        <name>Zn(2+)</name>
        <dbReference type="ChEBI" id="CHEBI:29105"/>
    </cofactor>
    <text evidence="8">Binds 1 zinc ion per subunit.</text>
</comment>